<evidence type="ECO:0000256" key="8">
    <source>
        <dbReference type="SAM" id="SignalP"/>
    </source>
</evidence>
<keyword evidence="3" id="KW-0378">Hydrolase</keyword>
<dbReference type="GO" id="GO:0006508">
    <property type="term" value="P:proteolysis"/>
    <property type="evidence" value="ECO:0007669"/>
    <property type="project" value="UniProtKB-KW"/>
</dbReference>
<feature type="site" description="Cleavage; by autolysis" evidence="7">
    <location>
        <begin position="228"/>
        <end position="229"/>
    </location>
</feature>
<dbReference type="CDD" id="cd04513">
    <property type="entry name" value="Glycosylasparaginase"/>
    <property type="match status" value="1"/>
</dbReference>
<feature type="active site" description="Nucleophile" evidence="5">
    <location>
        <position position="229"/>
    </location>
</feature>
<dbReference type="GO" id="GO:0008233">
    <property type="term" value="F:peptidase activity"/>
    <property type="evidence" value="ECO:0007669"/>
    <property type="project" value="UniProtKB-KW"/>
</dbReference>
<name>A0A420Y876_9PEZI</name>
<organism evidence="9 10">
    <name type="scientific">Coniochaeta pulveracea</name>
    <dbReference type="NCBI Taxonomy" id="177199"/>
    <lineage>
        <taxon>Eukaryota</taxon>
        <taxon>Fungi</taxon>
        <taxon>Dikarya</taxon>
        <taxon>Ascomycota</taxon>
        <taxon>Pezizomycotina</taxon>
        <taxon>Sordariomycetes</taxon>
        <taxon>Sordariomycetidae</taxon>
        <taxon>Coniochaetales</taxon>
        <taxon>Coniochaetaceae</taxon>
        <taxon>Coniochaeta</taxon>
    </lineage>
</organism>
<evidence type="ECO:0000256" key="4">
    <source>
        <dbReference type="ARBA" id="ARBA00022813"/>
    </source>
</evidence>
<evidence type="ECO:0008006" key="11">
    <source>
        <dbReference type="Google" id="ProtNLM"/>
    </source>
</evidence>
<dbReference type="Gene3D" id="3.60.20.30">
    <property type="entry name" value="(Glycosyl)asparaginase"/>
    <property type="match status" value="1"/>
</dbReference>
<keyword evidence="2" id="KW-0645">Protease</keyword>
<evidence type="ECO:0000256" key="2">
    <source>
        <dbReference type="ARBA" id="ARBA00022670"/>
    </source>
</evidence>
<feature type="signal peptide" evidence="8">
    <location>
        <begin position="1"/>
        <end position="20"/>
    </location>
</feature>
<feature type="binding site" evidence="6">
    <location>
        <begin position="280"/>
        <end position="283"/>
    </location>
    <ligand>
        <name>substrate</name>
    </ligand>
</feature>
<evidence type="ECO:0000256" key="1">
    <source>
        <dbReference type="ARBA" id="ARBA00010872"/>
    </source>
</evidence>
<evidence type="ECO:0000256" key="6">
    <source>
        <dbReference type="PIRSR" id="PIRSR600246-2"/>
    </source>
</evidence>
<dbReference type="SUPFAM" id="SSF56235">
    <property type="entry name" value="N-terminal nucleophile aminohydrolases (Ntn hydrolases)"/>
    <property type="match status" value="1"/>
</dbReference>
<sequence length="385" mass="40559">MTGRMRFWMLCSLAPLVVRGSVVTASASPGLPFVINTWSGQFTSATDAAYEALISGDRVSALDAVEVGCSTCERNQCDGTVGYGGSPDENCETTLDAMIMDGGSMNVGAVAGLRRVRDAISVARRVLDHTAHSLLVGDQATEFAVDNGFVEEDLTTPDSRSRCEQWKAQLDCQPNFRVNVSPDPSSSCGPYTPLPPSGVGLGSDSVVRRHDAQGILMPQSAASPRSHDTISMIAISDSGEMAAGTSTNGLSHKIPGRVGDGPISGSGSYVDGEVGGCGATGDGDIMMRFLPCYQAVENLRHGMSPRQAAEDVVRRMLRKYPAVLAGIVVVDANGIHGAAASGWTFTYSFRGGTMNQTRVVEVSPVNARFMLTKLTPSSLVISRDI</sequence>
<evidence type="ECO:0000256" key="5">
    <source>
        <dbReference type="PIRSR" id="PIRSR600246-1"/>
    </source>
</evidence>
<dbReference type="Pfam" id="PF01112">
    <property type="entry name" value="Asparaginase_2"/>
    <property type="match status" value="1"/>
</dbReference>
<keyword evidence="4" id="KW-0068">Autocatalytic cleavage</keyword>
<evidence type="ECO:0000256" key="3">
    <source>
        <dbReference type="ARBA" id="ARBA00022801"/>
    </source>
</evidence>
<dbReference type="InterPro" id="IPR000246">
    <property type="entry name" value="Peptidase_T2"/>
</dbReference>
<dbReference type="PANTHER" id="PTHR10188">
    <property type="entry name" value="L-ASPARAGINASE"/>
    <property type="match status" value="1"/>
</dbReference>
<evidence type="ECO:0000313" key="10">
    <source>
        <dbReference type="Proteomes" id="UP000275385"/>
    </source>
</evidence>
<dbReference type="GO" id="GO:0005737">
    <property type="term" value="C:cytoplasm"/>
    <property type="evidence" value="ECO:0007669"/>
    <property type="project" value="TreeGrafter"/>
</dbReference>
<dbReference type="EMBL" id="QVQW01000035">
    <property type="protein sequence ID" value="RKU44075.1"/>
    <property type="molecule type" value="Genomic_DNA"/>
</dbReference>
<proteinExistence type="inferred from homology"/>
<feature type="chain" id="PRO_5019248217" description="N(4)-(Beta-N-acetylglucosaminyl)-L-asparaginase" evidence="8">
    <location>
        <begin position="21"/>
        <end position="385"/>
    </location>
</feature>
<gene>
    <name evidence="9" type="ORF">DL546_006931</name>
</gene>
<accession>A0A420Y876</accession>
<dbReference type="OrthoDB" id="2262349at2759"/>
<protein>
    <recommendedName>
        <fullName evidence="11">N(4)-(Beta-N-acetylglucosaminyl)-L-asparaginase</fullName>
    </recommendedName>
</protein>
<dbReference type="AlphaFoldDB" id="A0A420Y876"/>
<feature type="binding site" evidence="6">
    <location>
        <begin position="257"/>
        <end position="260"/>
    </location>
    <ligand>
        <name>substrate</name>
    </ligand>
</feature>
<dbReference type="GO" id="GO:0003948">
    <property type="term" value="F:N4-(beta-N-acetylglucosaminyl)-L-asparaginase activity"/>
    <property type="evidence" value="ECO:0007669"/>
    <property type="project" value="UniProtKB-ARBA"/>
</dbReference>
<dbReference type="Proteomes" id="UP000275385">
    <property type="component" value="Unassembled WGS sequence"/>
</dbReference>
<comment type="similarity">
    <text evidence="1">Belongs to the Ntn-hydrolase family.</text>
</comment>
<evidence type="ECO:0000313" key="9">
    <source>
        <dbReference type="EMBL" id="RKU44075.1"/>
    </source>
</evidence>
<keyword evidence="8" id="KW-0732">Signal</keyword>
<dbReference type="InterPro" id="IPR029055">
    <property type="entry name" value="Ntn_hydrolases_N"/>
</dbReference>
<dbReference type="PANTHER" id="PTHR10188:SF6">
    <property type="entry name" value="N(4)-(BETA-N-ACETYLGLUCOSAMINYL)-L-ASPARAGINASE"/>
    <property type="match status" value="1"/>
</dbReference>
<evidence type="ECO:0000256" key="7">
    <source>
        <dbReference type="PIRSR" id="PIRSR600246-3"/>
    </source>
</evidence>
<dbReference type="FunFam" id="3.60.20.30:FF:000003">
    <property type="entry name" value="N(4)-(Beta-N-acetylglucosaminyl)-L-asparaginase isoform X1"/>
    <property type="match status" value="1"/>
</dbReference>
<reference evidence="9 10" key="1">
    <citation type="submission" date="2018-08" db="EMBL/GenBank/DDBJ databases">
        <title>Draft genome of the lignicolous fungus Coniochaeta pulveracea.</title>
        <authorList>
            <person name="Borstlap C.J."/>
            <person name="De Witt R.N."/>
            <person name="Botha A."/>
            <person name="Volschenk H."/>
        </authorList>
    </citation>
    <scope>NUCLEOTIDE SEQUENCE [LARGE SCALE GENOMIC DNA]</scope>
    <source>
        <strain evidence="9 10">CAB683</strain>
    </source>
</reference>
<comment type="caution">
    <text evidence="9">The sequence shown here is derived from an EMBL/GenBank/DDBJ whole genome shotgun (WGS) entry which is preliminary data.</text>
</comment>
<keyword evidence="10" id="KW-1185">Reference proteome</keyword>
<dbReference type="STRING" id="177199.A0A420Y876"/>